<keyword evidence="1" id="KW-0433">Leucine-rich repeat</keyword>
<dbReference type="EMBL" id="JAEAOA010000089">
    <property type="protein sequence ID" value="KAK3603955.1"/>
    <property type="molecule type" value="Genomic_DNA"/>
</dbReference>
<dbReference type="Proteomes" id="UP001195483">
    <property type="component" value="Unassembled WGS sequence"/>
</dbReference>
<comment type="caution">
    <text evidence="4">The sequence shown here is derived from an EMBL/GenBank/DDBJ whole genome shotgun (WGS) entry which is preliminary data.</text>
</comment>
<sequence>MIITYTSLLLMFLEFIHTNHAIICDTEEFHIRSLRGTCTDQIVSLKDNCPLDLQRSYNCRGKNVKSISEIEGNTSYCSLDISRNSVKRLKNGTFREWTNLVALDHSDNYDMEKIESDAFQGLPNLRYLNLKHTGIHAIPYNYRFFEGFRHLPELIILDLTQNNFKSYDSIRIAVNHTRKLQYLALEGCPSCTFGPEFGTLKQLITLDQTVEKEWSYCFIETLNNKYFENLQFLKYIFLSDC</sequence>
<reference evidence="4" key="2">
    <citation type="journal article" date="2021" name="Genome Biol. Evol.">
        <title>Developing a high-quality reference genome for a parasitic bivalve with doubly uniparental inheritance (Bivalvia: Unionida).</title>
        <authorList>
            <person name="Smith C.H."/>
        </authorList>
    </citation>
    <scope>NUCLEOTIDE SEQUENCE</scope>
    <source>
        <strain evidence="4">CHS0354</strain>
        <tissue evidence="4">Mantle</tissue>
    </source>
</reference>
<protein>
    <submittedName>
        <fullName evidence="4">Uncharacterized protein</fullName>
    </submittedName>
</protein>
<keyword evidence="2" id="KW-0677">Repeat</keyword>
<feature type="signal peptide" evidence="3">
    <location>
        <begin position="1"/>
        <end position="21"/>
    </location>
</feature>
<dbReference type="SUPFAM" id="SSF52058">
    <property type="entry name" value="L domain-like"/>
    <property type="match status" value="1"/>
</dbReference>
<evidence type="ECO:0000256" key="3">
    <source>
        <dbReference type="SAM" id="SignalP"/>
    </source>
</evidence>
<dbReference type="PANTHER" id="PTHR45712:SF22">
    <property type="entry name" value="INSULIN-LIKE GROWTH FACTOR-BINDING PROTEIN COMPLEX ACID LABILE SUBUNIT"/>
    <property type="match status" value="1"/>
</dbReference>
<dbReference type="Gene3D" id="3.80.10.10">
    <property type="entry name" value="Ribonuclease Inhibitor"/>
    <property type="match status" value="1"/>
</dbReference>
<organism evidence="4 5">
    <name type="scientific">Potamilus streckersoni</name>
    <dbReference type="NCBI Taxonomy" id="2493646"/>
    <lineage>
        <taxon>Eukaryota</taxon>
        <taxon>Metazoa</taxon>
        <taxon>Spiralia</taxon>
        <taxon>Lophotrochozoa</taxon>
        <taxon>Mollusca</taxon>
        <taxon>Bivalvia</taxon>
        <taxon>Autobranchia</taxon>
        <taxon>Heteroconchia</taxon>
        <taxon>Palaeoheterodonta</taxon>
        <taxon>Unionida</taxon>
        <taxon>Unionoidea</taxon>
        <taxon>Unionidae</taxon>
        <taxon>Ambleminae</taxon>
        <taxon>Lampsilini</taxon>
        <taxon>Potamilus</taxon>
    </lineage>
</organism>
<accession>A0AAE0T629</accession>
<evidence type="ECO:0000313" key="4">
    <source>
        <dbReference type="EMBL" id="KAK3603955.1"/>
    </source>
</evidence>
<dbReference type="PANTHER" id="PTHR45712">
    <property type="entry name" value="AGAP008170-PA"/>
    <property type="match status" value="1"/>
</dbReference>
<dbReference type="Pfam" id="PF13855">
    <property type="entry name" value="LRR_8"/>
    <property type="match status" value="1"/>
</dbReference>
<gene>
    <name evidence="4" type="ORF">CHS0354_000861</name>
</gene>
<evidence type="ECO:0000256" key="2">
    <source>
        <dbReference type="ARBA" id="ARBA00022737"/>
    </source>
</evidence>
<evidence type="ECO:0000313" key="5">
    <source>
        <dbReference type="Proteomes" id="UP001195483"/>
    </source>
</evidence>
<proteinExistence type="predicted"/>
<keyword evidence="5" id="KW-1185">Reference proteome</keyword>
<evidence type="ECO:0000256" key="1">
    <source>
        <dbReference type="ARBA" id="ARBA00022614"/>
    </source>
</evidence>
<reference evidence="4" key="3">
    <citation type="submission" date="2023-05" db="EMBL/GenBank/DDBJ databases">
        <authorList>
            <person name="Smith C.H."/>
        </authorList>
    </citation>
    <scope>NUCLEOTIDE SEQUENCE</scope>
    <source>
        <strain evidence="4">CHS0354</strain>
        <tissue evidence="4">Mantle</tissue>
    </source>
</reference>
<feature type="chain" id="PRO_5041966816" evidence="3">
    <location>
        <begin position="22"/>
        <end position="241"/>
    </location>
</feature>
<dbReference type="InterPro" id="IPR032675">
    <property type="entry name" value="LRR_dom_sf"/>
</dbReference>
<dbReference type="InterPro" id="IPR001611">
    <property type="entry name" value="Leu-rich_rpt"/>
</dbReference>
<reference evidence="4" key="1">
    <citation type="journal article" date="2021" name="Genome Biol. Evol.">
        <title>A High-Quality Reference Genome for a Parasitic Bivalve with Doubly Uniparental Inheritance (Bivalvia: Unionida).</title>
        <authorList>
            <person name="Smith C.H."/>
        </authorList>
    </citation>
    <scope>NUCLEOTIDE SEQUENCE</scope>
    <source>
        <strain evidence="4">CHS0354</strain>
    </source>
</reference>
<dbReference type="AlphaFoldDB" id="A0AAE0T629"/>
<keyword evidence="3" id="KW-0732">Signal</keyword>
<dbReference type="InterPro" id="IPR050333">
    <property type="entry name" value="SLRP"/>
</dbReference>
<name>A0AAE0T629_9BIVA</name>